<dbReference type="Proteomes" id="UP000037432">
    <property type="component" value="Unassembled WGS sequence"/>
</dbReference>
<organism evidence="1 2">
    <name type="scientific">Streptomyces viridochromogenes</name>
    <dbReference type="NCBI Taxonomy" id="1938"/>
    <lineage>
        <taxon>Bacteria</taxon>
        <taxon>Bacillati</taxon>
        <taxon>Actinomycetota</taxon>
        <taxon>Actinomycetes</taxon>
        <taxon>Kitasatosporales</taxon>
        <taxon>Streptomycetaceae</taxon>
        <taxon>Streptomyces</taxon>
    </lineage>
</organism>
<protein>
    <submittedName>
        <fullName evidence="1">Uncharacterized protein</fullName>
    </submittedName>
</protein>
<evidence type="ECO:0000313" key="2">
    <source>
        <dbReference type="Proteomes" id="UP000037432"/>
    </source>
</evidence>
<reference evidence="1 2" key="1">
    <citation type="submission" date="2015-06" db="EMBL/GenBank/DDBJ databases">
        <authorList>
            <person name="Ju K.-S."/>
            <person name="Doroghazi J.R."/>
            <person name="Metcalf W.W."/>
        </authorList>
    </citation>
    <scope>NUCLEOTIDE SEQUENCE [LARGE SCALE GENOMIC DNA]</scope>
    <source>
        <strain evidence="1 2">NRRL 3414</strain>
    </source>
</reference>
<sequence length="98" mass="10641">MRTYVIPARARARAKETGTKRRVKAVATVWIGARSACASSARVMIRPTTVSWPTEVARMVTEPLEMRVPAYTSLPGCAYTGRASPDSAVPSTGLRWCS</sequence>
<dbReference type="EMBL" id="LFNT01000070">
    <property type="protein sequence ID" value="KMS68822.1"/>
    <property type="molecule type" value="Genomic_DNA"/>
</dbReference>
<name>A0A0J7YZJ2_STRVR</name>
<proteinExistence type="predicted"/>
<comment type="caution">
    <text evidence="1">The sequence shown here is derived from an EMBL/GenBank/DDBJ whole genome shotgun (WGS) entry which is preliminary data.</text>
</comment>
<dbReference type="AlphaFoldDB" id="A0A0J7YZJ2"/>
<gene>
    <name evidence="1" type="ORF">ACM01_37650</name>
</gene>
<evidence type="ECO:0000313" key="1">
    <source>
        <dbReference type="EMBL" id="KMS68822.1"/>
    </source>
</evidence>
<accession>A0A0J7YZJ2</accession>
<dbReference type="PATRIC" id="fig|1938.3.peg.9203"/>